<comment type="caution">
    <text evidence="2">The sequence shown here is derived from an EMBL/GenBank/DDBJ whole genome shotgun (WGS) entry which is preliminary data.</text>
</comment>
<keyword evidence="3" id="KW-1185">Reference proteome</keyword>
<dbReference type="Proteomes" id="UP001595579">
    <property type="component" value="Unassembled WGS sequence"/>
</dbReference>
<feature type="domain" description="Acyclic terpene utilisation N-terminal" evidence="1">
    <location>
        <begin position="5"/>
        <end position="451"/>
    </location>
</feature>
<organism evidence="2 3">
    <name type="scientific">Litchfieldella rifensis</name>
    <dbReference type="NCBI Taxonomy" id="762643"/>
    <lineage>
        <taxon>Bacteria</taxon>
        <taxon>Pseudomonadati</taxon>
        <taxon>Pseudomonadota</taxon>
        <taxon>Gammaproteobacteria</taxon>
        <taxon>Oceanospirillales</taxon>
        <taxon>Halomonadaceae</taxon>
        <taxon>Litchfieldella</taxon>
    </lineage>
</organism>
<protein>
    <submittedName>
        <fullName evidence="2">Acyclic terpene utilization AtuA family protein</fullName>
    </submittedName>
</protein>
<reference evidence="3" key="1">
    <citation type="journal article" date="2019" name="Int. J. Syst. Evol. Microbiol.">
        <title>The Global Catalogue of Microorganisms (GCM) 10K type strain sequencing project: providing services to taxonomists for standard genome sequencing and annotation.</title>
        <authorList>
            <consortium name="The Broad Institute Genomics Platform"/>
            <consortium name="The Broad Institute Genome Sequencing Center for Infectious Disease"/>
            <person name="Wu L."/>
            <person name="Ma J."/>
        </authorList>
    </citation>
    <scope>NUCLEOTIDE SEQUENCE [LARGE SCALE GENOMIC DNA]</scope>
    <source>
        <strain evidence="3">CECT 7698</strain>
    </source>
</reference>
<gene>
    <name evidence="2" type="ORF">ACFOEV_00755</name>
</gene>
<sequence length="464" mass="49545">MTFLLGSGAGFSGDRTDAAVPVVAELIRRGQPAALLFETLGERTLAAAHRAMRDDANAGYEPLLDELLAPVLGDCLDHGIAILGNFGAANPGKACEVVAELANRSGRSEARIGQVHGDDIRARLGELDLEPWEAETRDLPGPDQLISANVYLGAAPLVQALELGAEVVVTGRVADPALFLAPLVHHFGWAWDDWDRLAAGMMAGHLGECGAQVSGGYFADPGHKDVSGLATLGYPIIEVEADGRLVVTKPPGTGGCVTGQTVKEQLLYEVHDPANYLTPDVVVDLTAVTVREIGPDRVEVTGIAGKPAPERLKTTVCYEGGWQGEAEISYAGPNALARTQLAAEILRERLAFRAPSALRKRLDIVGHASVFDDDDGALQREMRAGWGGDGDFRLRLAVEHPERAWVERATQELLALYCAGPAGGGGVRRHFQRRVCTASYLVKRSDVEPFVTLAEQRSHDHVAS</sequence>
<evidence type="ECO:0000313" key="2">
    <source>
        <dbReference type="EMBL" id="MFC3282135.1"/>
    </source>
</evidence>
<dbReference type="PANTHER" id="PTHR47472:SF1">
    <property type="entry name" value="DUF1446-DOMAIN-CONTAINING PROTEIN"/>
    <property type="match status" value="1"/>
</dbReference>
<name>A0ABV7LII9_9GAMM</name>
<dbReference type="RefSeq" id="WP_386770599.1">
    <property type="nucleotide sequence ID" value="NZ_JBHRUG010000002.1"/>
</dbReference>
<dbReference type="InterPro" id="IPR010839">
    <property type="entry name" value="AtuA_N"/>
</dbReference>
<proteinExistence type="predicted"/>
<evidence type="ECO:0000259" key="1">
    <source>
        <dbReference type="Pfam" id="PF07287"/>
    </source>
</evidence>
<dbReference type="EMBL" id="JBHRUG010000002">
    <property type="protein sequence ID" value="MFC3282135.1"/>
    <property type="molecule type" value="Genomic_DNA"/>
</dbReference>
<dbReference type="Pfam" id="PF07287">
    <property type="entry name" value="AtuA"/>
    <property type="match status" value="1"/>
</dbReference>
<evidence type="ECO:0000313" key="3">
    <source>
        <dbReference type="Proteomes" id="UP001595579"/>
    </source>
</evidence>
<dbReference type="PANTHER" id="PTHR47472">
    <property type="entry name" value="PROPIONYL-COA CARBOXYLASE"/>
    <property type="match status" value="1"/>
</dbReference>
<accession>A0ABV7LII9</accession>